<comment type="caution">
    <text evidence="2">The sequence shown here is derived from an EMBL/GenBank/DDBJ whole genome shotgun (WGS) entry which is preliminary data.</text>
</comment>
<name>A0A8H3XFI3_GIGMA</name>
<evidence type="ECO:0000313" key="2">
    <source>
        <dbReference type="EMBL" id="KAF0459155.1"/>
    </source>
</evidence>
<reference evidence="2 3" key="1">
    <citation type="journal article" date="2019" name="Environ. Microbiol.">
        <title>At the nexus of three kingdoms: the genome of the mycorrhizal fungus Gigaspora margarita provides insights into plant, endobacterial and fungal interactions.</title>
        <authorList>
            <person name="Venice F."/>
            <person name="Ghignone S."/>
            <person name="Salvioli di Fossalunga A."/>
            <person name="Amselem J."/>
            <person name="Novero M."/>
            <person name="Xianan X."/>
            <person name="Sedzielewska Toro K."/>
            <person name="Morin E."/>
            <person name="Lipzen A."/>
            <person name="Grigoriev I.V."/>
            <person name="Henrissat B."/>
            <person name="Martin F.M."/>
            <person name="Bonfante P."/>
        </authorList>
    </citation>
    <scope>NUCLEOTIDE SEQUENCE [LARGE SCALE GENOMIC DNA]</scope>
    <source>
        <strain evidence="2 3">BEG34</strain>
    </source>
</reference>
<evidence type="ECO:0000313" key="3">
    <source>
        <dbReference type="Proteomes" id="UP000439903"/>
    </source>
</evidence>
<feature type="region of interest" description="Disordered" evidence="1">
    <location>
        <begin position="32"/>
        <end position="62"/>
    </location>
</feature>
<gene>
    <name evidence="2" type="ORF">F8M41_000800</name>
</gene>
<accession>A0A8H3XFI3</accession>
<dbReference type="Proteomes" id="UP000439903">
    <property type="component" value="Unassembled WGS sequence"/>
</dbReference>
<feature type="compositionally biased region" description="Polar residues" evidence="1">
    <location>
        <begin position="48"/>
        <end position="61"/>
    </location>
</feature>
<organism evidence="2 3">
    <name type="scientific">Gigaspora margarita</name>
    <dbReference type="NCBI Taxonomy" id="4874"/>
    <lineage>
        <taxon>Eukaryota</taxon>
        <taxon>Fungi</taxon>
        <taxon>Fungi incertae sedis</taxon>
        <taxon>Mucoromycota</taxon>
        <taxon>Glomeromycotina</taxon>
        <taxon>Glomeromycetes</taxon>
        <taxon>Diversisporales</taxon>
        <taxon>Gigasporaceae</taxon>
        <taxon>Gigaspora</taxon>
    </lineage>
</organism>
<proteinExistence type="predicted"/>
<evidence type="ECO:0000256" key="1">
    <source>
        <dbReference type="SAM" id="MobiDB-lite"/>
    </source>
</evidence>
<sequence>MDRSNTICDLENWRYNGVDIEKHKPKAFLDYQKPGKHPYGNKIEHLQNSKGNSHEPSSPETHYQDGINLVKNEKTVSGLGLKSAENENLTRSYESLEAACMAWKMKIESYKTKITVTEYEHQKVEMISCDLSSNDTKEYDVNSNDVQGMCNTWMNTRNVVQSTKCIPGTE</sequence>
<dbReference type="AlphaFoldDB" id="A0A8H3XFI3"/>
<dbReference type="EMBL" id="WTPW01001064">
    <property type="protein sequence ID" value="KAF0459155.1"/>
    <property type="molecule type" value="Genomic_DNA"/>
</dbReference>
<protein>
    <submittedName>
        <fullName evidence="2">Uncharacterized protein</fullName>
    </submittedName>
</protein>
<keyword evidence="3" id="KW-1185">Reference proteome</keyword>